<comment type="caution">
    <text evidence="2">The sequence shown here is derived from an EMBL/GenBank/DDBJ whole genome shotgun (WGS) entry which is preliminary data.</text>
</comment>
<dbReference type="AlphaFoldDB" id="A0A5C5XBK6"/>
<gene>
    <name evidence="2" type="ORF">Pan54_08820</name>
</gene>
<accession>A0A5C5XBK6</accession>
<keyword evidence="3" id="KW-1185">Reference proteome</keyword>
<dbReference type="EMBL" id="SJPG01000001">
    <property type="protein sequence ID" value="TWT60168.1"/>
    <property type="molecule type" value="Genomic_DNA"/>
</dbReference>
<dbReference type="RefSeq" id="WP_146502322.1">
    <property type="nucleotide sequence ID" value="NZ_SJPG01000001.1"/>
</dbReference>
<sequence>MHSTIINFKTFFVTCGFVSMLFSVGCGSNYRDSLSASQEVNATIAALGDAAMEDSSFASVFVAGTSPANRKDYATCNYEVVGEPSISGDEATAEVQVTTGVSDGSNSDKPAKVDSGKQETRNVTWSLSKEGDEWKIKDAPLE</sequence>
<evidence type="ECO:0008006" key="4">
    <source>
        <dbReference type="Google" id="ProtNLM"/>
    </source>
</evidence>
<feature type="compositionally biased region" description="Basic and acidic residues" evidence="1">
    <location>
        <begin position="109"/>
        <end position="120"/>
    </location>
</feature>
<name>A0A5C5XBK6_9PLAN</name>
<proteinExistence type="predicted"/>
<evidence type="ECO:0000313" key="2">
    <source>
        <dbReference type="EMBL" id="TWT60168.1"/>
    </source>
</evidence>
<evidence type="ECO:0000256" key="1">
    <source>
        <dbReference type="SAM" id="MobiDB-lite"/>
    </source>
</evidence>
<dbReference type="OrthoDB" id="274113at2"/>
<feature type="compositionally biased region" description="Basic and acidic residues" evidence="1">
    <location>
        <begin position="129"/>
        <end position="142"/>
    </location>
</feature>
<feature type="region of interest" description="Disordered" evidence="1">
    <location>
        <begin position="98"/>
        <end position="142"/>
    </location>
</feature>
<organism evidence="2 3">
    <name type="scientific">Rubinisphaera italica</name>
    <dbReference type="NCBI Taxonomy" id="2527969"/>
    <lineage>
        <taxon>Bacteria</taxon>
        <taxon>Pseudomonadati</taxon>
        <taxon>Planctomycetota</taxon>
        <taxon>Planctomycetia</taxon>
        <taxon>Planctomycetales</taxon>
        <taxon>Planctomycetaceae</taxon>
        <taxon>Rubinisphaera</taxon>
    </lineage>
</organism>
<reference evidence="2 3" key="1">
    <citation type="submission" date="2019-02" db="EMBL/GenBank/DDBJ databases">
        <title>Deep-cultivation of Planctomycetes and their phenomic and genomic characterization uncovers novel biology.</title>
        <authorList>
            <person name="Wiegand S."/>
            <person name="Jogler M."/>
            <person name="Boedeker C."/>
            <person name="Pinto D."/>
            <person name="Vollmers J."/>
            <person name="Rivas-Marin E."/>
            <person name="Kohn T."/>
            <person name="Peeters S.H."/>
            <person name="Heuer A."/>
            <person name="Rast P."/>
            <person name="Oberbeckmann S."/>
            <person name="Bunk B."/>
            <person name="Jeske O."/>
            <person name="Meyerdierks A."/>
            <person name="Storesund J.E."/>
            <person name="Kallscheuer N."/>
            <person name="Luecker S."/>
            <person name="Lage O.M."/>
            <person name="Pohl T."/>
            <person name="Merkel B.J."/>
            <person name="Hornburger P."/>
            <person name="Mueller R.-W."/>
            <person name="Bruemmer F."/>
            <person name="Labrenz M."/>
            <person name="Spormann A.M."/>
            <person name="Op Den Camp H."/>
            <person name="Overmann J."/>
            <person name="Amann R."/>
            <person name="Jetten M.S.M."/>
            <person name="Mascher T."/>
            <person name="Medema M.H."/>
            <person name="Devos D.P."/>
            <person name="Kaster A.-K."/>
            <person name="Ovreas L."/>
            <person name="Rohde M."/>
            <person name="Galperin M.Y."/>
            <person name="Jogler C."/>
        </authorList>
    </citation>
    <scope>NUCLEOTIDE SEQUENCE [LARGE SCALE GENOMIC DNA]</scope>
    <source>
        <strain evidence="2 3">Pan54</strain>
    </source>
</reference>
<dbReference type="Proteomes" id="UP000316095">
    <property type="component" value="Unassembled WGS sequence"/>
</dbReference>
<protein>
    <recommendedName>
        <fullName evidence="4">DUF4878 domain-containing protein</fullName>
    </recommendedName>
</protein>
<feature type="compositionally biased region" description="Polar residues" evidence="1">
    <location>
        <begin position="98"/>
        <end position="108"/>
    </location>
</feature>
<evidence type="ECO:0000313" key="3">
    <source>
        <dbReference type="Proteomes" id="UP000316095"/>
    </source>
</evidence>